<dbReference type="GO" id="GO:1904680">
    <property type="term" value="F:peptide transmembrane transporter activity"/>
    <property type="evidence" value="ECO:0007669"/>
    <property type="project" value="TreeGrafter"/>
</dbReference>
<dbReference type="SUPFAM" id="SSF53850">
    <property type="entry name" value="Periplasmic binding protein-like II"/>
    <property type="match status" value="1"/>
</dbReference>
<dbReference type="GO" id="GO:0015833">
    <property type="term" value="P:peptide transport"/>
    <property type="evidence" value="ECO:0007669"/>
    <property type="project" value="TreeGrafter"/>
</dbReference>
<dbReference type="Pfam" id="PF00496">
    <property type="entry name" value="SBP_bac_5"/>
    <property type="match status" value="1"/>
</dbReference>
<dbReference type="PIRSF" id="PIRSF002741">
    <property type="entry name" value="MppA"/>
    <property type="match status" value="1"/>
</dbReference>
<dbReference type="Gene3D" id="3.10.105.10">
    <property type="entry name" value="Dipeptide-binding Protein, Domain 3"/>
    <property type="match status" value="1"/>
</dbReference>
<evidence type="ECO:0000313" key="3">
    <source>
        <dbReference type="Proteomes" id="UP001165135"/>
    </source>
</evidence>
<dbReference type="AlphaFoldDB" id="A0A9W6VHZ8"/>
<accession>A0A9W6VHZ8</accession>
<dbReference type="Proteomes" id="UP001165135">
    <property type="component" value="Unassembled WGS sequence"/>
</dbReference>
<dbReference type="Gene3D" id="3.90.76.10">
    <property type="entry name" value="Dipeptide-binding Protein, Domain 1"/>
    <property type="match status" value="1"/>
</dbReference>
<sequence length="545" mass="60492">MLLLLLTTACAPVHGPARPLSPIGAYDIAPTPRERVRDGGTLRLATTEFPTQWNYWHLGGADLDTARILGALMPWLFRSDQRGRVAADPSYLVRAEVTRRKPRQVVTYDLNPKARWSDGTPLGYRDFRALWRACRGRDGAYQITTSTGYDRIRQVARGVNDRQVVVTFDRPFGEWRSLFSPLYPAETIGDPSAWDRAWSDRLPVTAGPFRPEGIDHTAQAITIVRDTRWWGPRARLDRVVFRYLARDAMPGAFASGEIDAFDAGADAAAYRRARQVPGTGVRRAAGPDFSQLTFNGAAPALADANVRRAVAMAIDRRALARSALAGLDWPVRLLNDHAFVNTQEGYQDNTGDLGTYDPAAAGRLLDQAGRRTRGPTRLTNGRPLTLRYVYPASAATGRQSGELIQVMLGRVGVRVELRPVPDSDFFDRYLIPGAYDLAPFSWIGGPFPISNLGPIYGRPHGNDVRQNVARIGSAPIDTLLDRATEELNPAKARRYANEADRLIWNEVHSVTLYQRPQIVPTRQSLVNWGAFGLSTPAWPDVGFRR</sequence>
<dbReference type="EMBL" id="BSTJ01000001">
    <property type="protein sequence ID" value="GLY72413.1"/>
    <property type="molecule type" value="Genomic_DNA"/>
</dbReference>
<feature type="domain" description="Solute-binding protein family 5" evidence="1">
    <location>
        <begin position="101"/>
        <end position="451"/>
    </location>
</feature>
<dbReference type="InterPro" id="IPR000914">
    <property type="entry name" value="SBP_5_dom"/>
</dbReference>
<gene>
    <name evidence="2" type="ORF">Airi01_006800</name>
</gene>
<dbReference type="PANTHER" id="PTHR30290">
    <property type="entry name" value="PERIPLASMIC BINDING COMPONENT OF ABC TRANSPORTER"/>
    <property type="match status" value="1"/>
</dbReference>
<proteinExistence type="predicted"/>
<comment type="caution">
    <text evidence="2">The sequence shown here is derived from an EMBL/GenBank/DDBJ whole genome shotgun (WGS) entry which is preliminary data.</text>
</comment>
<dbReference type="CDD" id="cd08501">
    <property type="entry name" value="PBP2_Lpqw"/>
    <property type="match status" value="1"/>
</dbReference>
<dbReference type="InterPro" id="IPR039424">
    <property type="entry name" value="SBP_5"/>
</dbReference>
<dbReference type="PANTHER" id="PTHR30290:SF65">
    <property type="entry name" value="MONOACYL PHOSPHATIDYLINOSITOL TETRAMANNOSIDE-BINDING PROTEIN LPQW-RELATED"/>
    <property type="match status" value="1"/>
</dbReference>
<evidence type="ECO:0000259" key="1">
    <source>
        <dbReference type="Pfam" id="PF00496"/>
    </source>
</evidence>
<dbReference type="GO" id="GO:0042597">
    <property type="term" value="C:periplasmic space"/>
    <property type="evidence" value="ECO:0007669"/>
    <property type="project" value="UniProtKB-ARBA"/>
</dbReference>
<protein>
    <recommendedName>
        <fullName evidence="1">Solute-binding protein family 5 domain-containing protein</fullName>
    </recommendedName>
</protein>
<dbReference type="InterPro" id="IPR030678">
    <property type="entry name" value="Peptide/Ni-bd"/>
</dbReference>
<dbReference type="Gene3D" id="3.40.190.10">
    <property type="entry name" value="Periplasmic binding protein-like II"/>
    <property type="match status" value="1"/>
</dbReference>
<reference evidence="2" key="1">
    <citation type="submission" date="2023-03" db="EMBL/GenBank/DDBJ databases">
        <title>Actinoallomurus iriomotensis NBRC 103681.</title>
        <authorList>
            <person name="Ichikawa N."/>
            <person name="Sato H."/>
            <person name="Tonouchi N."/>
        </authorList>
    </citation>
    <scope>NUCLEOTIDE SEQUENCE</scope>
    <source>
        <strain evidence="2">NBRC 103681</strain>
    </source>
</reference>
<organism evidence="2 3">
    <name type="scientific">Actinoallomurus iriomotensis</name>
    <dbReference type="NCBI Taxonomy" id="478107"/>
    <lineage>
        <taxon>Bacteria</taxon>
        <taxon>Bacillati</taxon>
        <taxon>Actinomycetota</taxon>
        <taxon>Actinomycetes</taxon>
        <taxon>Streptosporangiales</taxon>
        <taxon>Thermomonosporaceae</taxon>
        <taxon>Actinoallomurus</taxon>
    </lineage>
</organism>
<evidence type="ECO:0000313" key="2">
    <source>
        <dbReference type="EMBL" id="GLY72413.1"/>
    </source>
</evidence>
<name>A0A9W6VHZ8_9ACTN</name>
<dbReference type="GO" id="GO:0043190">
    <property type="term" value="C:ATP-binding cassette (ABC) transporter complex"/>
    <property type="evidence" value="ECO:0007669"/>
    <property type="project" value="InterPro"/>
</dbReference>